<dbReference type="FunFam" id="3.10.120.10:FF:000002">
    <property type="entry name" value="Cytochrome b5 type B"/>
    <property type="match status" value="1"/>
</dbReference>
<evidence type="ECO:0000256" key="5">
    <source>
        <dbReference type="ARBA" id="ARBA00023004"/>
    </source>
</evidence>
<keyword evidence="3" id="KW-0812">Transmembrane</keyword>
<evidence type="ECO:0000256" key="3">
    <source>
        <dbReference type="ARBA" id="ARBA00022692"/>
    </source>
</evidence>
<dbReference type="Proteomes" id="UP001378592">
    <property type="component" value="Unassembled WGS sequence"/>
</dbReference>
<keyword evidence="5 8" id="KW-0408">Iron</keyword>
<name>A0AAN9Z7M8_9ORTH</name>
<dbReference type="SUPFAM" id="SSF55856">
    <property type="entry name" value="Cytochrome b5-like heme/steroid binding domain"/>
    <property type="match status" value="1"/>
</dbReference>
<dbReference type="PROSITE" id="PS00191">
    <property type="entry name" value="CYTOCHROME_B5_1"/>
    <property type="match status" value="1"/>
</dbReference>
<keyword evidence="4 8" id="KW-0479">Metal-binding</keyword>
<evidence type="ECO:0000256" key="1">
    <source>
        <dbReference type="ARBA" id="ARBA00004370"/>
    </source>
</evidence>
<dbReference type="InterPro" id="IPR050668">
    <property type="entry name" value="Cytochrome_b5"/>
</dbReference>
<accession>A0AAN9Z7M8</accession>
<gene>
    <name evidence="10" type="ORF">R5R35_006083</name>
</gene>
<evidence type="ECO:0000256" key="6">
    <source>
        <dbReference type="ARBA" id="ARBA00023136"/>
    </source>
</evidence>
<dbReference type="SMART" id="SM01117">
    <property type="entry name" value="Cyt-b5"/>
    <property type="match status" value="1"/>
</dbReference>
<dbReference type="GO" id="GO:0046872">
    <property type="term" value="F:metal ion binding"/>
    <property type="evidence" value="ECO:0007669"/>
    <property type="project" value="UniProtKB-UniRule"/>
</dbReference>
<keyword evidence="2 8" id="KW-0349">Heme</keyword>
<evidence type="ECO:0000256" key="2">
    <source>
        <dbReference type="ARBA" id="ARBA00022617"/>
    </source>
</evidence>
<evidence type="ECO:0000256" key="4">
    <source>
        <dbReference type="ARBA" id="ARBA00022723"/>
    </source>
</evidence>
<dbReference type="InterPro" id="IPR036400">
    <property type="entry name" value="Cyt_B5-like_heme/steroid_sf"/>
</dbReference>
<evidence type="ECO:0000313" key="11">
    <source>
        <dbReference type="Proteomes" id="UP001378592"/>
    </source>
</evidence>
<feature type="domain" description="Cytochrome b5 heme-binding" evidence="9">
    <location>
        <begin position="5"/>
        <end position="81"/>
    </location>
</feature>
<dbReference type="PROSITE" id="PS50255">
    <property type="entry name" value="CYTOCHROME_B5_2"/>
    <property type="match status" value="1"/>
</dbReference>
<evidence type="ECO:0000256" key="8">
    <source>
        <dbReference type="RuleBase" id="RU362121"/>
    </source>
</evidence>
<dbReference type="Gene3D" id="3.10.120.10">
    <property type="entry name" value="Cytochrome b5-like heme/steroid binding domain"/>
    <property type="match status" value="1"/>
</dbReference>
<reference evidence="10 11" key="1">
    <citation type="submission" date="2024-03" db="EMBL/GenBank/DDBJ databases">
        <title>The genome assembly and annotation of the cricket Gryllus longicercus Weissman &amp; Gray.</title>
        <authorList>
            <person name="Szrajer S."/>
            <person name="Gray D."/>
            <person name="Ylla G."/>
        </authorList>
    </citation>
    <scope>NUCLEOTIDE SEQUENCE [LARGE SCALE GENOMIC DNA]</scope>
    <source>
        <strain evidence="10">DAG 2021-001</strain>
        <tissue evidence="10">Whole body minus gut</tissue>
    </source>
</reference>
<comment type="subcellular location">
    <subcellularLocation>
        <location evidence="1">Membrane</location>
    </subcellularLocation>
</comment>
<comment type="similarity">
    <text evidence="7 8">Belongs to the cytochrome b5 family.</text>
</comment>
<protein>
    <recommendedName>
        <fullName evidence="9">Cytochrome b5 heme-binding domain-containing protein</fullName>
    </recommendedName>
</protein>
<dbReference type="GO" id="GO:0016020">
    <property type="term" value="C:membrane"/>
    <property type="evidence" value="ECO:0007669"/>
    <property type="project" value="UniProtKB-SubCell"/>
</dbReference>
<evidence type="ECO:0000313" key="10">
    <source>
        <dbReference type="EMBL" id="KAK7871378.1"/>
    </source>
</evidence>
<dbReference type="PRINTS" id="PR00363">
    <property type="entry name" value="CYTOCHROMEB5"/>
</dbReference>
<comment type="caution">
    <text evidence="10">The sequence shown here is derived from an EMBL/GenBank/DDBJ whole genome shotgun (WGS) entry which is preliminary data.</text>
</comment>
<organism evidence="10 11">
    <name type="scientific">Gryllus longicercus</name>
    <dbReference type="NCBI Taxonomy" id="2509291"/>
    <lineage>
        <taxon>Eukaryota</taxon>
        <taxon>Metazoa</taxon>
        <taxon>Ecdysozoa</taxon>
        <taxon>Arthropoda</taxon>
        <taxon>Hexapoda</taxon>
        <taxon>Insecta</taxon>
        <taxon>Pterygota</taxon>
        <taxon>Neoptera</taxon>
        <taxon>Polyneoptera</taxon>
        <taxon>Orthoptera</taxon>
        <taxon>Ensifera</taxon>
        <taxon>Gryllidea</taxon>
        <taxon>Grylloidea</taxon>
        <taxon>Gryllidae</taxon>
        <taxon>Gryllinae</taxon>
        <taxon>Gryllus</taxon>
    </lineage>
</organism>
<dbReference type="PANTHER" id="PTHR19359">
    <property type="entry name" value="CYTOCHROME B5"/>
    <property type="match status" value="1"/>
</dbReference>
<evidence type="ECO:0000256" key="7">
    <source>
        <dbReference type="ARBA" id="ARBA00038168"/>
    </source>
</evidence>
<dbReference type="AlphaFoldDB" id="A0AAN9Z7M8"/>
<evidence type="ECO:0000259" key="9">
    <source>
        <dbReference type="PROSITE" id="PS50255"/>
    </source>
</evidence>
<dbReference type="InterPro" id="IPR018506">
    <property type="entry name" value="Cyt_B5_heme-BS"/>
</dbReference>
<proteinExistence type="inferred from homology"/>
<sequence length="101" mass="11428">MEDNLPTFNLSDVSKHKNKDSSWILIHGVVYDVTKYLNEHPGGSEILLEHAGKNATQDFESIGHSEEARSKMKEFAIGKICDADAQNSDKHERKKCHCEIM</sequence>
<dbReference type="Pfam" id="PF00173">
    <property type="entry name" value="Cyt-b5"/>
    <property type="match status" value="1"/>
</dbReference>
<dbReference type="EMBL" id="JAZDUA010000040">
    <property type="protein sequence ID" value="KAK7871378.1"/>
    <property type="molecule type" value="Genomic_DNA"/>
</dbReference>
<dbReference type="InterPro" id="IPR001199">
    <property type="entry name" value="Cyt_B5-like_heme/steroid-bd"/>
</dbReference>
<dbReference type="GO" id="GO:0020037">
    <property type="term" value="F:heme binding"/>
    <property type="evidence" value="ECO:0007669"/>
    <property type="project" value="UniProtKB-UniRule"/>
</dbReference>
<keyword evidence="11" id="KW-1185">Reference proteome</keyword>
<keyword evidence="6" id="KW-0472">Membrane</keyword>